<protein>
    <submittedName>
        <fullName evidence="10">Cytochrome P450 family protein</fullName>
    </submittedName>
</protein>
<dbReference type="GO" id="GO:0020037">
    <property type="term" value="F:heme binding"/>
    <property type="evidence" value="ECO:0007669"/>
    <property type="project" value="InterPro"/>
</dbReference>
<feature type="binding site" description="axial binding residue" evidence="7">
    <location>
        <position position="150"/>
    </location>
    <ligand>
        <name>heme</name>
        <dbReference type="ChEBI" id="CHEBI:30413"/>
    </ligand>
    <ligandPart>
        <name>Fe</name>
        <dbReference type="ChEBI" id="CHEBI:18248"/>
    </ligandPart>
</feature>
<sequence>MMLRSTYEDGSVMSRKDIGDELLTLLAAGHETTAATLAWAFERLTRHPQLLAALVAEADAGGDELRQATILEVQRARTVIDFAARHIYSDVYRLGEWAIPRGDSIIVNIGQIHDNPDVFPDPQRFDPQRYLASKPSAFAWIPFGGGTRRCVARRSPTWKWMWCCELCCATSSSRRRRHPTRSGAAAVSPTFPRTADGSWCAGADRFAYGSPMGLPTGLLTPGAAVSSPGGRSGRCTRRGSAAGNPGARARLPRMLRLG</sequence>
<name>A0A1V3WC32_MYCKA</name>
<dbReference type="Pfam" id="PF00067">
    <property type="entry name" value="p450"/>
    <property type="match status" value="1"/>
</dbReference>
<feature type="region of interest" description="Disordered" evidence="9">
    <location>
        <begin position="221"/>
        <end position="247"/>
    </location>
</feature>
<dbReference type="SUPFAM" id="SSF48264">
    <property type="entry name" value="Cytochrome P450"/>
    <property type="match status" value="1"/>
</dbReference>
<dbReference type="AlphaFoldDB" id="A0A1V3WC32"/>
<evidence type="ECO:0000256" key="2">
    <source>
        <dbReference type="ARBA" id="ARBA00022617"/>
    </source>
</evidence>
<dbReference type="PRINTS" id="PR00385">
    <property type="entry name" value="P450"/>
</dbReference>
<dbReference type="GO" id="GO:0004497">
    <property type="term" value="F:monooxygenase activity"/>
    <property type="evidence" value="ECO:0007669"/>
    <property type="project" value="UniProtKB-KW"/>
</dbReference>
<dbReference type="EMBL" id="MVBM01000012">
    <property type="protein sequence ID" value="OOK64544.1"/>
    <property type="molecule type" value="Genomic_DNA"/>
</dbReference>
<keyword evidence="5 7" id="KW-0408">Iron</keyword>
<dbReference type="PANTHER" id="PTHR24291">
    <property type="entry name" value="CYTOCHROME P450 FAMILY 4"/>
    <property type="match status" value="1"/>
</dbReference>
<comment type="similarity">
    <text evidence="1 8">Belongs to the cytochrome P450 family.</text>
</comment>
<dbReference type="PROSITE" id="PS00086">
    <property type="entry name" value="CYTOCHROME_P450"/>
    <property type="match status" value="1"/>
</dbReference>
<keyword evidence="4 8" id="KW-0560">Oxidoreductase</keyword>
<evidence type="ECO:0000256" key="5">
    <source>
        <dbReference type="ARBA" id="ARBA00023004"/>
    </source>
</evidence>
<gene>
    <name evidence="10" type="ORF">BZL30_9058</name>
</gene>
<evidence type="ECO:0000256" key="6">
    <source>
        <dbReference type="ARBA" id="ARBA00023033"/>
    </source>
</evidence>
<evidence type="ECO:0000313" key="11">
    <source>
        <dbReference type="Proteomes" id="UP000189229"/>
    </source>
</evidence>
<evidence type="ECO:0000256" key="4">
    <source>
        <dbReference type="ARBA" id="ARBA00023002"/>
    </source>
</evidence>
<proteinExistence type="inferred from homology"/>
<dbReference type="InterPro" id="IPR050196">
    <property type="entry name" value="Cytochrome_P450_Monoox"/>
</dbReference>
<dbReference type="Gene3D" id="1.10.630.10">
    <property type="entry name" value="Cytochrome P450"/>
    <property type="match status" value="1"/>
</dbReference>
<dbReference type="InterPro" id="IPR017972">
    <property type="entry name" value="Cyt_P450_CS"/>
</dbReference>
<dbReference type="Proteomes" id="UP000189229">
    <property type="component" value="Unassembled WGS sequence"/>
</dbReference>
<keyword evidence="3 7" id="KW-0479">Metal-binding</keyword>
<comment type="cofactor">
    <cofactor evidence="7">
        <name>heme</name>
        <dbReference type="ChEBI" id="CHEBI:30413"/>
    </cofactor>
</comment>
<dbReference type="InterPro" id="IPR001128">
    <property type="entry name" value="Cyt_P450"/>
</dbReference>
<evidence type="ECO:0000256" key="9">
    <source>
        <dbReference type="SAM" id="MobiDB-lite"/>
    </source>
</evidence>
<keyword evidence="6 8" id="KW-0503">Monooxygenase</keyword>
<evidence type="ECO:0000256" key="8">
    <source>
        <dbReference type="RuleBase" id="RU000461"/>
    </source>
</evidence>
<reference evidence="10 11" key="1">
    <citation type="submission" date="2017-02" db="EMBL/GenBank/DDBJ databases">
        <title>Complete genome sequences of Mycobacterium kansasii strains isolated from rhesus macaques.</title>
        <authorList>
            <person name="Panda A."/>
            <person name="Nagaraj S."/>
            <person name="Zhao X."/>
            <person name="Tettelin H."/>
            <person name="Detolla L.J."/>
        </authorList>
    </citation>
    <scope>NUCLEOTIDE SEQUENCE [LARGE SCALE GENOMIC DNA]</scope>
    <source>
        <strain evidence="10 11">11-3813</strain>
    </source>
</reference>
<evidence type="ECO:0000256" key="7">
    <source>
        <dbReference type="PIRSR" id="PIRSR602401-1"/>
    </source>
</evidence>
<accession>A0A1V3WC32</accession>
<dbReference type="PRINTS" id="PR00463">
    <property type="entry name" value="EP450I"/>
</dbReference>
<dbReference type="InterPro" id="IPR036396">
    <property type="entry name" value="Cyt_P450_sf"/>
</dbReference>
<keyword evidence="2 7" id="KW-0349">Heme</keyword>
<comment type="caution">
    <text evidence="10">The sequence shown here is derived from an EMBL/GenBank/DDBJ whole genome shotgun (WGS) entry which is preliminary data.</text>
</comment>
<evidence type="ECO:0000256" key="1">
    <source>
        <dbReference type="ARBA" id="ARBA00010617"/>
    </source>
</evidence>
<evidence type="ECO:0000313" key="10">
    <source>
        <dbReference type="EMBL" id="OOK64544.1"/>
    </source>
</evidence>
<dbReference type="PANTHER" id="PTHR24291:SF50">
    <property type="entry name" value="BIFUNCTIONAL ALBAFLAVENONE MONOOXYGENASE_TERPENE SYNTHASE"/>
    <property type="match status" value="1"/>
</dbReference>
<dbReference type="GO" id="GO:0005506">
    <property type="term" value="F:iron ion binding"/>
    <property type="evidence" value="ECO:0007669"/>
    <property type="project" value="InterPro"/>
</dbReference>
<dbReference type="InterPro" id="IPR002401">
    <property type="entry name" value="Cyt_P450_E_grp-I"/>
</dbReference>
<organism evidence="10 11">
    <name type="scientific">Mycobacterium kansasii</name>
    <dbReference type="NCBI Taxonomy" id="1768"/>
    <lineage>
        <taxon>Bacteria</taxon>
        <taxon>Bacillati</taxon>
        <taxon>Actinomycetota</taxon>
        <taxon>Actinomycetes</taxon>
        <taxon>Mycobacteriales</taxon>
        <taxon>Mycobacteriaceae</taxon>
        <taxon>Mycobacterium</taxon>
    </lineage>
</organism>
<dbReference type="GO" id="GO:0016705">
    <property type="term" value="F:oxidoreductase activity, acting on paired donors, with incorporation or reduction of molecular oxygen"/>
    <property type="evidence" value="ECO:0007669"/>
    <property type="project" value="InterPro"/>
</dbReference>
<evidence type="ECO:0000256" key="3">
    <source>
        <dbReference type="ARBA" id="ARBA00022723"/>
    </source>
</evidence>